<dbReference type="CDD" id="cd00085">
    <property type="entry name" value="HNHc"/>
    <property type="match status" value="1"/>
</dbReference>
<dbReference type="PANTHER" id="PTHR37827">
    <property type="entry name" value="TUDOR DOMAIN-CONTAINING PROTEIN"/>
    <property type="match status" value="1"/>
</dbReference>
<evidence type="ECO:0008006" key="4">
    <source>
        <dbReference type="Google" id="ProtNLM"/>
    </source>
</evidence>
<sequence length="219" mass="24851">MSFDSPQFSILKDAFARRILSRPSLCDLGSDSPDSDLDDFVLYLAQETWPVLPAYLQTLSAETRASLSSEDPESASIDALPTSVTDTLHAYAICAPDETPTFVRKVLTDFIEDASAPPPVWGSTRCTECEICEREVPLTYHHLIPRSTHDKVRKKGWHPEAMLNSVAWLCRPCHNVVHRTAKNEDLARHLYTIPLLLEREDIQRWGKYASRQRFGIRRG</sequence>
<reference evidence="2" key="1">
    <citation type="submission" date="2023-11" db="EMBL/GenBank/DDBJ databases">
        <authorList>
            <person name="De Vega J J."/>
            <person name="De Vega J J."/>
        </authorList>
    </citation>
    <scope>NUCLEOTIDE SEQUENCE</scope>
</reference>
<dbReference type="Proteomes" id="UP001295794">
    <property type="component" value="Unassembled WGS sequence"/>
</dbReference>
<organism evidence="2 3">
    <name type="scientific">Mycena citricolor</name>
    <dbReference type="NCBI Taxonomy" id="2018698"/>
    <lineage>
        <taxon>Eukaryota</taxon>
        <taxon>Fungi</taxon>
        <taxon>Dikarya</taxon>
        <taxon>Basidiomycota</taxon>
        <taxon>Agaricomycotina</taxon>
        <taxon>Agaricomycetes</taxon>
        <taxon>Agaricomycetidae</taxon>
        <taxon>Agaricales</taxon>
        <taxon>Marasmiineae</taxon>
        <taxon>Mycenaceae</taxon>
        <taxon>Mycena</taxon>
    </lineage>
</organism>
<accession>A0AAD2HEM6</accession>
<evidence type="ECO:0000313" key="2">
    <source>
        <dbReference type="EMBL" id="CAK5273410.1"/>
    </source>
</evidence>
<proteinExistence type="predicted"/>
<dbReference type="AlphaFoldDB" id="A0AAD2HEM6"/>
<comment type="caution">
    <text evidence="2">The sequence shown here is derived from an EMBL/GenBank/DDBJ whole genome shotgun (WGS) entry which is preliminary data.</text>
</comment>
<evidence type="ECO:0000313" key="3">
    <source>
        <dbReference type="Proteomes" id="UP001295794"/>
    </source>
</evidence>
<dbReference type="PANTHER" id="PTHR37827:SF1">
    <property type="entry name" value="HNH DOMAIN-CONTAINING PROTEIN"/>
    <property type="match status" value="1"/>
</dbReference>
<dbReference type="InterPro" id="IPR003615">
    <property type="entry name" value="HNH_nuc"/>
</dbReference>
<dbReference type="EMBL" id="CAVNYO010000397">
    <property type="protein sequence ID" value="CAK5273410.1"/>
    <property type="molecule type" value="Genomic_DNA"/>
</dbReference>
<evidence type="ECO:0000313" key="1">
    <source>
        <dbReference type="EMBL" id="CAK5267722.1"/>
    </source>
</evidence>
<protein>
    <recommendedName>
        <fullName evidence="4">HNH domain-containing protein</fullName>
    </recommendedName>
</protein>
<keyword evidence="3" id="KW-1185">Reference proteome</keyword>
<gene>
    <name evidence="1" type="ORF">MYCIT1_LOCUS10471</name>
    <name evidence="2" type="ORF">MYCIT1_LOCUS19893</name>
</gene>
<dbReference type="EMBL" id="CAVNYO010000131">
    <property type="protein sequence ID" value="CAK5267722.1"/>
    <property type="molecule type" value="Genomic_DNA"/>
</dbReference>
<name>A0AAD2HEM6_9AGAR</name>